<feature type="domain" description="MHD" evidence="8">
    <location>
        <begin position="1318"/>
        <end position="1638"/>
    </location>
</feature>
<feature type="region of interest" description="Disordered" evidence="6">
    <location>
        <begin position="1687"/>
        <end position="1715"/>
    </location>
</feature>
<evidence type="ECO:0000313" key="10">
    <source>
        <dbReference type="WBParaSite" id="HCON_00134480-00001"/>
    </source>
</evidence>
<feature type="compositionally biased region" description="Basic and acidic residues" evidence="6">
    <location>
        <begin position="986"/>
        <end position="996"/>
    </location>
</feature>
<feature type="compositionally biased region" description="Polar residues" evidence="6">
    <location>
        <begin position="700"/>
        <end position="724"/>
    </location>
</feature>
<dbReference type="FunFam" id="2.60.40.1170:FF:000022">
    <property type="entry name" value="AP-1 complex subunit mu"/>
    <property type="match status" value="1"/>
</dbReference>
<feature type="compositionally biased region" description="Polar residues" evidence="6">
    <location>
        <begin position="358"/>
        <end position="368"/>
    </location>
</feature>
<evidence type="ECO:0000259" key="7">
    <source>
        <dbReference type="PROSITE" id="PS51070"/>
    </source>
</evidence>
<organism evidence="9 10">
    <name type="scientific">Haemonchus contortus</name>
    <name type="common">Barber pole worm</name>
    <dbReference type="NCBI Taxonomy" id="6289"/>
    <lineage>
        <taxon>Eukaryota</taxon>
        <taxon>Metazoa</taxon>
        <taxon>Ecdysozoa</taxon>
        <taxon>Nematoda</taxon>
        <taxon>Chromadorea</taxon>
        <taxon>Rhabditida</taxon>
        <taxon>Rhabditina</taxon>
        <taxon>Rhabditomorpha</taxon>
        <taxon>Strongyloidea</taxon>
        <taxon>Trichostrongylidae</taxon>
        <taxon>Haemonchus</taxon>
    </lineage>
</organism>
<dbReference type="FunFam" id="2.60.40.1170:FF:000016">
    <property type="entry name" value="AP-1 complex subunit mu"/>
    <property type="match status" value="1"/>
</dbReference>
<dbReference type="InterPro" id="IPR050431">
    <property type="entry name" value="Adaptor_comp_med_subunit"/>
</dbReference>
<feature type="region of interest" description="Disordered" evidence="6">
    <location>
        <begin position="83"/>
        <end position="113"/>
    </location>
</feature>
<evidence type="ECO:0000259" key="8">
    <source>
        <dbReference type="PROSITE" id="PS51072"/>
    </source>
</evidence>
<protein>
    <submittedName>
        <fullName evidence="10">SH2 domain-containing protein</fullName>
    </submittedName>
</protein>
<dbReference type="PROSITE" id="PS51070">
    <property type="entry name" value="SHD"/>
    <property type="match status" value="1"/>
</dbReference>
<keyword evidence="3" id="KW-0963">Cytoplasm</keyword>
<evidence type="ECO:0000256" key="5">
    <source>
        <dbReference type="ARBA" id="ARBA00022737"/>
    </source>
</evidence>
<feature type="compositionally biased region" description="Low complexity" evidence="6">
    <location>
        <begin position="289"/>
        <end position="309"/>
    </location>
</feature>
<feature type="region of interest" description="Disordered" evidence="6">
    <location>
        <begin position="130"/>
        <end position="180"/>
    </location>
</feature>
<keyword evidence="5" id="KW-0677">Repeat</keyword>
<feature type="compositionally biased region" description="Pro residues" evidence="6">
    <location>
        <begin position="756"/>
        <end position="770"/>
    </location>
</feature>
<keyword evidence="4" id="KW-0254">Endocytosis</keyword>
<feature type="compositionally biased region" description="Basic residues" evidence="6">
    <location>
        <begin position="897"/>
        <end position="906"/>
    </location>
</feature>
<feature type="compositionally biased region" description="Low complexity" evidence="6">
    <location>
        <begin position="1006"/>
        <end position="1017"/>
    </location>
</feature>
<reference evidence="10" key="1">
    <citation type="submission" date="2020-12" db="UniProtKB">
        <authorList>
            <consortium name="WormBaseParasite"/>
        </authorList>
    </citation>
    <scope>IDENTIFICATION</scope>
    <source>
        <strain evidence="10">MHco3</strain>
    </source>
</reference>
<evidence type="ECO:0000313" key="9">
    <source>
        <dbReference type="Proteomes" id="UP000025227"/>
    </source>
</evidence>
<dbReference type="GO" id="GO:0005737">
    <property type="term" value="C:cytoplasm"/>
    <property type="evidence" value="ECO:0007669"/>
    <property type="project" value="UniProtKB-SubCell"/>
</dbReference>
<dbReference type="GO" id="GO:0006897">
    <property type="term" value="P:endocytosis"/>
    <property type="evidence" value="ECO:0007669"/>
    <property type="project" value="UniProtKB-KW"/>
</dbReference>
<dbReference type="WBParaSite" id="HCON_00134480-00001">
    <property type="protein sequence ID" value="HCON_00134480-00001"/>
    <property type="gene ID" value="HCON_00134480"/>
</dbReference>
<dbReference type="FunFam" id="2.60.40.1170:FF:000018">
    <property type="entry name" value="stonin-2 isoform X2"/>
    <property type="match status" value="1"/>
</dbReference>
<feature type="compositionally biased region" description="Polar residues" evidence="6">
    <location>
        <begin position="1018"/>
        <end position="1036"/>
    </location>
</feature>
<feature type="compositionally biased region" description="Acidic residues" evidence="6">
    <location>
        <begin position="326"/>
        <end position="339"/>
    </location>
</feature>
<dbReference type="Gene3D" id="2.60.40.1170">
    <property type="entry name" value="Mu homology domain, subdomain B"/>
    <property type="match status" value="1"/>
</dbReference>
<keyword evidence="9" id="KW-1185">Reference proteome</keyword>
<proteinExistence type="inferred from homology"/>
<comment type="similarity">
    <text evidence="2">Belongs to the Stoned B family.</text>
</comment>
<comment type="subcellular location">
    <subcellularLocation>
        <location evidence="1">Cytoplasm</location>
    </subcellularLocation>
</comment>
<feature type="compositionally biased region" description="Low complexity" evidence="6">
    <location>
        <begin position="169"/>
        <end position="178"/>
    </location>
</feature>
<dbReference type="Pfam" id="PF00928">
    <property type="entry name" value="Adap_comp_sub"/>
    <property type="match status" value="1"/>
</dbReference>
<dbReference type="Proteomes" id="UP000025227">
    <property type="component" value="Unplaced"/>
</dbReference>
<feature type="region of interest" description="Disordered" evidence="6">
    <location>
        <begin position="892"/>
        <end position="1067"/>
    </location>
</feature>
<feature type="region of interest" description="Disordered" evidence="6">
    <location>
        <begin position="191"/>
        <end position="210"/>
    </location>
</feature>
<dbReference type="SUPFAM" id="SSF49447">
    <property type="entry name" value="Second domain of Mu2 adaptin subunit (ap50) of ap2 adaptor"/>
    <property type="match status" value="1"/>
</dbReference>
<dbReference type="OrthoDB" id="10063141at2759"/>
<feature type="compositionally biased region" description="Basic and acidic residues" evidence="6">
    <location>
        <begin position="1047"/>
        <end position="1059"/>
    </location>
</feature>
<evidence type="ECO:0000256" key="3">
    <source>
        <dbReference type="ARBA" id="ARBA00022490"/>
    </source>
</evidence>
<feature type="region of interest" description="Disordered" evidence="6">
    <location>
        <begin position="1093"/>
        <end position="1132"/>
    </location>
</feature>
<feature type="compositionally biased region" description="Basic and acidic residues" evidence="6">
    <location>
        <begin position="1"/>
        <end position="24"/>
    </location>
</feature>
<accession>A0A7I4YU25</accession>
<evidence type="ECO:0000256" key="6">
    <source>
        <dbReference type="SAM" id="MobiDB-lite"/>
    </source>
</evidence>
<feature type="compositionally biased region" description="Low complexity" evidence="6">
    <location>
        <begin position="687"/>
        <end position="699"/>
    </location>
</feature>
<feature type="region of interest" description="Disordered" evidence="6">
    <location>
        <begin position="215"/>
        <end position="242"/>
    </location>
</feature>
<dbReference type="InterPro" id="IPR012320">
    <property type="entry name" value="SHD_dom"/>
</dbReference>
<feature type="region of interest" description="Disordered" evidence="6">
    <location>
        <begin position="676"/>
        <end position="827"/>
    </location>
</feature>
<sequence>MSWRDHSPLEFDPHGGRNAFRNDDSLQSNSERVASFRAMRSFTESIECDLPPAPELPAQLDIDRISMRTSDTNETIVEVVKPTTTVDPSLGETQKYKMSVPGPGHSEQEHELHKSLLRDDDDLDSEVEMASEAALVPLEKPAPPSAFSKHVQDPEHAALRKQYSNSTAQRPRPTTPTQSYTIEVKEEKKIRVSIPTSKERAASRRRKSDMPYSDFYESISSQMPPQSRGCVSGRTTPLNDYEGDILEENPQYKNKAPPHPVVHRRTSIEWENFEEAKASSDGVVPKEPVTMATTTTTTTTTTTSTTEESVTAKKPKVSDVKLEPQASEEDEPMFSEDMSEERKRALAAKSIPSEESKANQPRASNGHQATDEPESELEAPAAHVDATPAPPTDATMGETTAAPEQEQPTEVSEVENQEAAYDPNAYPGYIWNYETQQWDVDPNYDPSQHQTTDYAYQYDGYSATGQGDGYTYPEGTYDQTYGQTYAYDQNDTYTSSVYPQVTDTSAYGQGASGYAGYDQHYGYDQTGTHTGYDTTATAYDQQYTDAQGNGYVDPSYYHAGYDQNPIEYSEPPIGDQSANDYDTSATTTDVSTGYGYDQPGDTSAAGTAATHYDYSYSSASYGSSSAAASAGGYGYDQSGTDYGNHAAAGQAPAGYPAYSQEYSTDYSNYQYSKEQPAQDYSGGYHVQSQASTSQPSSQAFYQSVSEKPTTTAPPFTQPLFQSAPPSDPYAWDAAAHEPQASVSTSQSQITEQRSPSRPPPPPSRPAPPKFPRTGASDEQIATTHLPPPRPPPAASPSPTAPPPRPGPPSPRPPSPAKPAEPEPEEDAWTQFKKLTEKVTVAVKSTEGTLKTLSETTAVKEIKDESYLGQVGGTQGYVDNIAQKEIHRLAEQKQHEKMLKKKLKQQGKKAPSPTFDPDEEANLDRAAQELAMKMASMRTDLGDWKPPTAGATDTSAPVERQDSAPAAPPGKKSSLAGAQQDSAGSVEHGDSAPDEPKVTAPAWADFESSAPELPPSESGFFSNKDSNNANDLSTQDSYDPFIIPTQFKPERDPFAPPDKDLIDEEYDPFAVQPAEDLLAAAKAKAEQARLAKEANDDVDFLGGARQSPDLSTPTPEGGSPATSPTHRPDAFEDDFKCEGMDLETPTPLYDEDDSEPLTEFAPKFTGDGWELMVRHPLKKKTFMADRFWKPCYVRLQGNNLLVYNAKTDNKPIQELLLQASYSLSDTTLQAYDVYGKIHTVKLQYVLYKEKVGIRPGQISRLVDGHITKYGLPLEHTAQCTVLLKFGSLTYGELQSFVTTIEDILFKCPAKRDTKPVYKQDEVQIHCYDEYSAYVDKEGSLSDQKARVRLFCLAFVTGSPILEIGLNDRRRQGKEIVRRKDILPMYTERWIRFEEVEFHSTVDKAAFDSEHVIRLSPPDGCFFEVMRFRIRPPKNREKALSIKAIMKIAGSKVEIRIEAMAAAQIEKSRGGKSTRRQIPCEDIAIRFPIPEAWIYIFREERHWGVGSVHSKKLRPGKVKNLKDRLLGAVQSNETNLIECAIGEAKYEHVYRSLVWRIPRIPEKHHAAYKSHLLRCRFELSSFDLMPEAFLPRCDVDFTMPLATVSNTVVRSVSVEQHEDSDRVEKFVRYVAKCQYKVEIDYVQCADLEVDTLDPTTNPDEVMNTVPELHQPAFQPAEVEQLHEGYRIEFTDAEVGRTQQGDDSSSDDDDDKGHKMPIIQIDMKNYGY</sequence>
<evidence type="ECO:0000256" key="1">
    <source>
        <dbReference type="ARBA" id="ARBA00004496"/>
    </source>
</evidence>
<feature type="compositionally biased region" description="Pro residues" evidence="6">
    <location>
        <begin position="785"/>
        <end position="818"/>
    </location>
</feature>
<dbReference type="PANTHER" id="PTHR10529">
    <property type="entry name" value="AP COMPLEX SUBUNIT MU"/>
    <property type="match status" value="1"/>
</dbReference>
<feature type="domain" description="SHD" evidence="7">
    <location>
        <begin position="1167"/>
        <end position="1314"/>
    </location>
</feature>
<dbReference type="OMA" id="CEGMDLE"/>
<evidence type="ECO:0000256" key="4">
    <source>
        <dbReference type="ARBA" id="ARBA00022583"/>
    </source>
</evidence>
<dbReference type="InterPro" id="IPR036168">
    <property type="entry name" value="AP2_Mu_C_sf"/>
</dbReference>
<feature type="region of interest" description="Disordered" evidence="6">
    <location>
        <begin position="1"/>
        <end position="28"/>
    </location>
</feature>
<dbReference type="GO" id="GO:0045202">
    <property type="term" value="C:synapse"/>
    <property type="evidence" value="ECO:0007669"/>
    <property type="project" value="UniProtKB-ARBA"/>
</dbReference>
<feature type="region of interest" description="Disordered" evidence="6">
    <location>
        <begin position="276"/>
        <end position="425"/>
    </location>
</feature>
<name>A0A7I4YU25_HAECO</name>
<feature type="compositionally biased region" description="Polar residues" evidence="6">
    <location>
        <begin position="1107"/>
        <end position="1124"/>
    </location>
</feature>
<evidence type="ECO:0000256" key="2">
    <source>
        <dbReference type="ARBA" id="ARBA00005579"/>
    </source>
</evidence>
<dbReference type="InterPro" id="IPR028565">
    <property type="entry name" value="MHD"/>
</dbReference>
<feature type="compositionally biased region" description="Polar residues" evidence="6">
    <location>
        <begin position="740"/>
        <end position="752"/>
    </location>
</feature>
<dbReference type="PROSITE" id="PS51072">
    <property type="entry name" value="MHD"/>
    <property type="match status" value="1"/>
</dbReference>